<evidence type="ECO:0000313" key="2">
    <source>
        <dbReference type="Proteomes" id="UP000547528"/>
    </source>
</evidence>
<dbReference type="EMBL" id="JACIBT010000001">
    <property type="protein sequence ID" value="MBB3666428.1"/>
    <property type="molecule type" value="Genomic_DNA"/>
</dbReference>
<dbReference type="RefSeq" id="WP_183356883.1">
    <property type="nucleotide sequence ID" value="NZ_BAABKR010000004.1"/>
</dbReference>
<evidence type="ECO:0000313" key="1">
    <source>
        <dbReference type="EMBL" id="MBB3666428.1"/>
    </source>
</evidence>
<comment type="caution">
    <text evidence="1">The sequence shown here is derived from an EMBL/GenBank/DDBJ whole genome shotgun (WGS) entry which is preliminary data.</text>
</comment>
<sequence>MRRIADGDIRATKVGTHHRVPLAEYERYSRELMHRWRRLRRLISKPSRSVSESPLLFLDANILASPVTCTLVIAGARADGLILGTELSPTALSTSGLATTTSKDRQVMADAIRADAWYLFTTAKSDR</sequence>
<accession>A0A7W5XZQ0</accession>
<dbReference type="Proteomes" id="UP000547528">
    <property type="component" value="Unassembled WGS sequence"/>
</dbReference>
<gene>
    <name evidence="1" type="ORF">FHX47_000021</name>
</gene>
<keyword evidence="2" id="KW-1185">Reference proteome</keyword>
<organism evidence="1 2">
    <name type="scientific">Garicola koreensis</name>
    <dbReference type="NCBI Taxonomy" id="1262554"/>
    <lineage>
        <taxon>Bacteria</taxon>
        <taxon>Bacillati</taxon>
        <taxon>Actinomycetota</taxon>
        <taxon>Actinomycetes</taxon>
        <taxon>Micrococcales</taxon>
        <taxon>Micrococcaceae</taxon>
        <taxon>Garicola</taxon>
    </lineage>
</organism>
<name>A0A7W5XZQ0_9MICC</name>
<reference evidence="1 2" key="1">
    <citation type="submission" date="2020-08" db="EMBL/GenBank/DDBJ databases">
        <title>Sequencing the genomes of 1000 actinobacteria strains.</title>
        <authorList>
            <person name="Klenk H.-P."/>
        </authorList>
    </citation>
    <scope>NUCLEOTIDE SEQUENCE [LARGE SCALE GENOMIC DNA]</scope>
    <source>
        <strain evidence="1 2">DSM 28238</strain>
    </source>
</reference>
<dbReference type="AlphaFoldDB" id="A0A7W5XZQ0"/>
<proteinExistence type="predicted"/>
<protein>
    <submittedName>
        <fullName evidence="1">Uncharacterized protein</fullName>
    </submittedName>
</protein>